<protein>
    <submittedName>
        <fullName evidence="5">Uncharacterized protein</fullName>
    </submittedName>
</protein>
<evidence type="ECO:0000256" key="2">
    <source>
        <dbReference type="ARBA" id="ARBA00022857"/>
    </source>
</evidence>
<dbReference type="PRINTS" id="PR00081">
    <property type="entry name" value="GDHRDH"/>
</dbReference>
<gene>
    <name evidence="5" type="ORF">INT43_003840</name>
</gene>
<dbReference type="AlphaFoldDB" id="A0A8H7UHH8"/>
<dbReference type="InterPro" id="IPR036291">
    <property type="entry name" value="NAD(P)-bd_dom_sf"/>
</dbReference>
<dbReference type="Gene3D" id="3.40.50.720">
    <property type="entry name" value="NAD(P)-binding Rossmann-like Domain"/>
    <property type="match status" value="1"/>
</dbReference>
<dbReference type="PROSITE" id="PS00061">
    <property type="entry name" value="ADH_SHORT"/>
    <property type="match status" value="1"/>
</dbReference>
<dbReference type="PRINTS" id="PR00080">
    <property type="entry name" value="SDRFAMILY"/>
</dbReference>
<evidence type="ECO:0000256" key="3">
    <source>
        <dbReference type="ARBA" id="ARBA00023002"/>
    </source>
</evidence>
<dbReference type="PANTHER" id="PTHR43008">
    <property type="entry name" value="BENZIL REDUCTASE"/>
    <property type="match status" value="1"/>
</dbReference>
<dbReference type="EMBL" id="JAEPQZ010000006">
    <property type="protein sequence ID" value="KAG2180053.1"/>
    <property type="molecule type" value="Genomic_DNA"/>
</dbReference>
<dbReference type="InterPro" id="IPR020904">
    <property type="entry name" value="Sc_DH/Rdtase_CS"/>
</dbReference>
<dbReference type="FunFam" id="3.40.50.720:FF:000281">
    <property type="entry name" value="Uncharacterized oxidoreductase YIR035C"/>
    <property type="match status" value="1"/>
</dbReference>
<evidence type="ECO:0000313" key="6">
    <source>
        <dbReference type="Proteomes" id="UP000654370"/>
    </source>
</evidence>
<keyword evidence="2" id="KW-0521">NADP</keyword>
<comment type="similarity">
    <text evidence="1 4">Belongs to the short-chain dehydrogenases/reductases (SDR) family.</text>
</comment>
<comment type="caution">
    <text evidence="5">The sequence shown here is derived from an EMBL/GenBank/DDBJ whole genome shotgun (WGS) entry which is preliminary data.</text>
</comment>
<dbReference type="InterPro" id="IPR002347">
    <property type="entry name" value="SDR_fam"/>
</dbReference>
<sequence>MTQPVVIVTGASRGIGKAVTLSAIQHFNANVVAVARSKDLLDNLKEEVEHLGKAKSLEVVVGDLTDDKIAIRAVDRAVDRWGRIDGLVANAGILEPMATISDAPVQGWKKLFDINLFSIITLVQEALPHLQKTNGRVINISSGAATKAYRGWGAYGASKAALNHLNETLAVEEPDIISIAVRPGVVDTDMQGLIRQQGKAAMGEFHNKFLDLHKEGKLVNPEDCGHVIASLSLKADKDLSGKFVSWDDEIIAQHRRK</sequence>
<dbReference type="Pfam" id="PF00106">
    <property type="entry name" value="adh_short"/>
    <property type="match status" value="1"/>
</dbReference>
<proteinExistence type="inferred from homology"/>
<reference evidence="5" key="1">
    <citation type="submission" date="2020-12" db="EMBL/GenBank/DDBJ databases">
        <title>Metabolic potential, ecology and presence of endohyphal bacteria is reflected in genomic diversity of Mucoromycotina.</title>
        <authorList>
            <person name="Muszewska A."/>
            <person name="Okrasinska A."/>
            <person name="Steczkiewicz K."/>
            <person name="Drgas O."/>
            <person name="Orlowska M."/>
            <person name="Perlinska-Lenart U."/>
            <person name="Aleksandrzak-Piekarczyk T."/>
            <person name="Szatraj K."/>
            <person name="Zielenkiewicz U."/>
            <person name="Pilsyk S."/>
            <person name="Malc E."/>
            <person name="Mieczkowski P."/>
            <person name="Kruszewska J.S."/>
            <person name="Biernat P."/>
            <person name="Pawlowska J."/>
        </authorList>
    </citation>
    <scope>NUCLEOTIDE SEQUENCE</scope>
    <source>
        <strain evidence="5">WA0000067209</strain>
    </source>
</reference>
<keyword evidence="3" id="KW-0560">Oxidoreductase</keyword>
<name>A0A8H7UHH8_MORIS</name>
<organism evidence="5 6">
    <name type="scientific">Mortierella isabellina</name>
    <name type="common">Filamentous fungus</name>
    <name type="synonym">Umbelopsis isabellina</name>
    <dbReference type="NCBI Taxonomy" id="91625"/>
    <lineage>
        <taxon>Eukaryota</taxon>
        <taxon>Fungi</taxon>
        <taxon>Fungi incertae sedis</taxon>
        <taxon>Mucoromycota</taxon>
        <taxon>Mucoromycotina</taxon>
        <taxon>Umbelopsidomycetes</taxon>
        <taxon>Umbelopsidales</taxon>
        <taxon>Umbelopsidaceae</taxon>
        <taxon>Umbelopsis</taxon>
    </lineage>
</organism>
<feature type="non-terminal residue" evidence="5">
    <location>
        <position position="1"/>
    </location>
</feature>
<dbReference type="GO" id="GO:0050664">
    <property type="term" value="F:oxidoreductase activity, acting on NAD(P)H, oxygen as acceptor"/>
    <property type="evidence" value="ECO:0007669"/>
    <property type="project" value="TreeGrafter"/>
</dbReference>
<evidence type="ECO:0000313" key="5">
    <source>
        <dbReference type="EMBL" id="KAG2180053.1"/>
    </source>
</evidence>
<evidence type="ECO:0000256" key="1">
    <source>
        <dbReference type="ARBA" id="ARBA00006484"/>
    </source>
</evidence>
<dbReference type="SUPFAM" id="SSF51735">
    <property type="entry name" value="NAD(P)-binding Rossmann-fold domains"/>
    <property type="match status" value="1"/>
</dbReference>
<dbReference type="OrthoDB" id="153074at2759"/>
<dbReference type="CDD" id="cd05367">
    <property type="entry name" value="SPR-like_SDR_c"/>
    <property type="match status" value="1"/>
</dbReference>
<evidence type="ECO:0000256" key="4">
    <source>
        <dbReference type="RuleBase" id="RU000363"/>
    </source>
</evidence>
<dbReference type="PANTHER" id="PTHR43008:SF8">
    <property type="entry name" value="BENZIL REDUCTASE ((S)-BENZOIN FORMING) IRC24"/>
    <property type="match status" value="1"/>
</dbReference>
<keyword evidence="6" id="KW-1185">Reference proteome</keyword>
<accession>A0A8H7UHH8</accession>
<dbReference type="Proteomes" id="UP000654370">
    <property type="component" value="Unassembled WGS sequence"/>
</dbReference>